<reference evidence="2 3" key="1">
    <citation type="submission" date="2020-03" db="EMBL/GenBank/DDBJ databases">
        <title>Complete genome sequence of Monaibacterium sp. ALG8 with diverse plasmids.</title>
        <authorList>
            <person name="Sun C."/>
        </authorList>
    </citation>
    <scope>NUCLEOTIDE SEQUENCE [LARGE SCALE GENOMIC DNA]</scope>
    <source>
        <strain evidence="2 3">ALG8</strain>
    </source>
</reference>
<dbReference type="EMBL" id="CP049811">
    <property type="protein sequence ID" value="QIK41959.1"/>
    <property type="molecule type" value="Genomic_DNA"/>
</dbReference>
<organism evidence="2 3">
    <name type="scientific">Pontivivens nitratireducens</name>
    <dbReference type="NCBI Taxonomy" id="2758038"/>
    <lineage>
        <taxon>Bacteria</taxon>
        <taxon>Pseudomonadati</taxon>
        <taxon>Pseudomonadota</taxon>
        <taxon>Alphaproteobacteria</taxon>
        <taxon>Rhodobacterales</taxon>
        <taxon>Paracoccaceae</taxon>
        <taxon>Pontivivens</taxon>
    </lineage>
</organism>
<dbReference type="GO" id="GO:0002949">
    <property type="term" value="P:tRNA threonylcarbamoyladenosine modification"/>
    <property type="evidence" value="ECO:0007669"/>
    <property type="project" value="InterPro"/>
</dbReference>
<keyword evidence="2" id="KW-0808">Transferase</keyword>
<dbReference type="InterPro" id="IPR022496">
    <property type="entry name" value="T6A_TsaB"/>
</dbReference>
<gene>
    <name evidence="2" type="primary">tsaB</name>
    <name evidence="2" type="ORF">G8E03_00505</name>
</gene>
<dbReference type="NCBIfam" id="TIGR03725">
    <property type="entry name" value="T6A_YeaZ"/>
    <property type="match status" value="1"/>
</dbReference>
<accession>A0A6G7VPJ0</accession>
<evidence type="ECO:0000313" key="3">
    <source>
        <dbReference type="Proteomes" id="UP000500791"/>
    </source>
</evidence>
<name>A0A6G7VPJ0_9RHOB</name>
<dbReference type="GO" id="GO:0016740">
    <property type="term" value="F:transferase activity"/>
    <property type="evidence" value="ECO:0007669"/>
    <property type="project" value="UniProtKB-KW"/>
</dbReference>
<dbReference type="Proteomes" id="UP000500791">
    <property type="component" value="Chromosome"/>
</dbReference>
<proteinExistence type="predicted"/>
<dbReference type="KEGG" id="mon:G8E03_00505"/>
<dbReference type="Pfam" id="PF00814">
    <property type="entry name" value="TsaD"/>
    <property type="match status" value="1"/>
</dbReference>
<sequence length="210" mass="22254">MRILAFDTSAAHCAVALFAGGRMLAHQREEMDRGQADRLMPMLSSVGNGFDVDALAVCTGPGNFTGIRIAVAAARGLAMAMSIPAVGASLLESLAPREGEALVLADARQGRLYTQLYRDGQAVRDPDMMQMEEIAQAAPQNWHIVGHRAEEVAQALAAPSWDETAHADLSNMARIAQARVSAGDVTRPSPLYLRPADAAISSEAPPVLLP</sequence>
<feature type="domain" description="Gcp-like" evidence="1">
    <location>
        <begin position="51"/>
        <end position="125"/>
    </location>
</feature>
<dbReference type="AlphaFoldDB" id="A0A6G7VPJ0"/>
<keyword evidence="3" id="KW-1185">Reference proteome</keyword>
<protein>
    <submittedName>
        <fullName evidence="2">tRNA (Adenosine(37)-N6)-threonylcarbamoyltransferase complex dimerization subunit type 1 TsaB</fullName>
    </submittedName>
</protein>
<dbReference type="InterPro" id="IPR043129">
    <property type="entry name" value="ATPase_NBD"/>
</dbReference>
<evidence type="ECO:0000259" key="1">
    <source>
        <dbReference type="Pfam" id="PF00814"/>
    </source>
</evidence>
<dbReference type="SUPFAM" id="SSF53067">
    <property type="entry name" value="Actin-like ATPase domain"/>
    <property type="match status" value="2"/>
</dbReference>
<evidence type="ECO:0000313" key="2">
    <source>
        <dbReference type="EMBL" id="QIK41959.1"/>
    </source>
</evidence>
<dbReference type="InterPro" id="IPR000905">
    <property type="entry name" value="Gcp-like_dom"/>
</dbReference>
<dbReference type="Gene3D" id="3.30.420.40">
    <property type="match status" value="2"/>
</dbReference>